<organism evidence="2 3">
    <name type="scientific">Massarina eburnea CBS 473.64</name>
    <dbReference type="NCBI Taxonomy" id="1395130"/>
    <lineage>
        <taxon>Eukaryota</taxon>
        <taxon>Fungi</taxon>
        <taxon>Dikarya</taxon>
        <taxon>Ascomycota</taxon>
        <taxon>Pezizomycotina</taxon>
        <taxon>Dothideomycetes</taxon>
        <taxon>Pleosporomycetidae</taxon>
        <taxon>Pleosporales</taxon>
        <taxon>Massarineae</taxon>
        <taxon>Massarinaceae</taxon>
        <taxon>Massarina</taxon>
    </lineage>
</organism>
<accession>A0A6A6RTX8</accession>
<feature type="compositionally biased region" description="Polar residues" evidence="1">
    <location>
        <begin position="176"/>
        <end position="192"/>
    </location>
</feature>
<feature type="compositionally biased region" description="Polar residues" evidence="1">
    <location>
        <begin position="321"/>
        <end position="337"/>
    </location>
</feature>
<feature type="region of interest" description="Disordered" evidence="1">
    <location>
        <begin position="640"/>
        <end position="848"/>
    </location>
</feature>
<dbReference type="AlphaFoldDB" id="A0A6A6RTX8"/>
<proteinExistence type="predicted"/>
<keyword evidence="3" id="KW-1185">Reference proteome</keyword>
<feature type="region of interest" description="Disordered" evidence="1">
    <location>
        <begin position="518"/>
        <end position="607"/>
    </location>
</feature>
<gene>
    <name evidence="2" type="ORF">P280DRAFT_481988</name>
</gene>
<protein>
    <submittedName>
        <fullName evidence="2">Uncharacterized protein</fullName>
    </submittedName>
</protein>
<feature type="compositionally biased region" description="Basic and acidic residues" evidence="1">
    <location>
        <begin position="817"/>
        <end position="842"/>
    </location>
</feature>
<feature type="compositionally biased region" description="Low complexity" evidence="1">
    <location>
        <begin position="679"/>
        <end position="690"/>
    </location>
</feature>
<sequence length="848" mass="92614">MSTSLSLQLLPPKMVGGFDLKKPLSVATTATSADNNANHNVHMSGVDCRKYKPGRSKDDQEDLSDDFVTLTLNDIYIQTVSGEKFTIDGELKAAKNFKQRLLARFPRSSDFATQHRASRPALASAIQTSATTTTGTPNAKTVRFKDTYTGLRGGYGEGYSDWMTNLGTILSLGRRSASQETPASITQASEVQPQPEPEDEEIPRRRTKKQRVATKKQEAKRTKKRNAKAQSLETHTEGVEHDPEQYLVVGVEHDSQKYLVEEAGHDPQQPVFLNGSQHRSMPINEAKHAPENITTAAVQSEVKMSGNQTHPQRPHDDDRTIPSTENANTAITQSDNSDGIIASKVTHRRQKPNRNTRNRNKREAKSNEDNSIIDVPEASNASKEQEPQPESLAVSDREATAIECDATIAVQIEPNTTGEEQVPQQESSASSDGEQTDTTSIATTVANEKCGAAKEEAVTQQDASENGDDMQTAIESIAITTEEGEMITAFEHIFFEATATATAENEIIPAMENITLGSNTTATRQNEASTAGEKMDDRPDPILASDAEPEPLKNATFQRKVDTASEGKDEAAIQDERSQRHDSDSAAQQASPESHSASIDNNSWDAHATNGVTVPAEQILASSSSTLEDMTPVPGGWENYFLRWSSPSPPEPSSPLSPRDLPVQLPSVFHGRSRESSLEGEGSTSWGLSSAQLQPPEPNPQRVDGWEGITAWGPPSNHPQPPGPSLPSVDERENGSPWAQSPTQHPMSQLAIWNGKEESTPCRTAQRHPPVPVSQPETSGRYVRQHLSDWRPGLTPPPGTTINCPYPPEHQSLRGHLVVDEPHPDSPGGRERREVLSRRPEQRWCSGV</sequence>
<feature type="region of interest" description="Disordered" evidence="1">
    <location>
        <begin position="35"/>
        <end position="61"/>
    </location>
</feature>
<feature type="compositionally biased region" description="Pro residues" evidence="1">
    <location>
        <begin position="716"/>
        <end position="725"/>
    </location>
</feature>
<feature type="compositionally biased region" description="Low complexity" evidence="1">
    <location>
        <begin position="121"/>
        <end position="138"/>
    </location>
</feature>
<evidence type="ECO:0000256" key="1">
    <source>
        <dbReference type="SAM" id="MobiDB-lite"/>
    </source>
</evidence>
<feature type="compositionally biased region" description="Polar residues" evidence="1">
    <location>
        <begin position="518"/>
        <end position="529"/>
    </location>
</feature>
<feature type="region of interest" description="Disordered" evidence="1">
    <location>
        <begin position="413"/>
        <end position="438"/>
    </location>
</feature>
<feature type="compositionally biased region" description="Basic residues" evidence="1">
    <location>
        <begin position="205"/>
        <end position="214"/>
    </location>
</feature>
<feature type="compositionally biased region" description="Basic and acidic residues" evidence="1">
    <location>
        <begin position="234"/>
        <end position="243"/>
    </location>
</feature>
<feature type="compositionally biased region" description="Polar residues" evidence="1">
    <location>
        <begin position="585"/>
        <end position="604"/>
    </location>
</feature>
<evidence type="ECO:0000313" key="2">
    <source>
        <dbReference type="EMBL" id="KAF2638647.1"/>
    </source>
</evidence>
<feature type="compositionally biased region" description="Basic residues" evidence="1">
    <location>
        <begin position="345"/>
        <end position="360"/>
    </location>
</feature>
<feature type="compositionally biased region" description="Basic and acidic residues" evidence="1">
    <location>
        <begin position="47"/>
        <end position="58"/>
    </location>
</feature>
<dbReference type="EMBL" id="MU006789">
    <property type="protein sequence ID" value="KAF2638647.1"/>
    <property type="molecule type" value="Genomic_DNA"/>
</dbReference>
<evidence type="ECO:0000313" key="3">
    <source>
        <dbReference type="Proteomes" id="UP000799753"/>
    </source>
</evidence>
<feature type="region of interest" description="Disordered" evidence="1">
    <location>
        <begin position="173"/>
        <end position="243"/>
    </location>
</feature>
<feature type="compositionally biased region" description="Polar residues" evidence="1">
    <location>
        <begin position="737"/>
        <end position="747"/>
    </location>
</feature>
<dbReference type="Proteomes" id="UP000799753">
    <property type="component" value="Unassembled WGS sequence"/>
</dbReference>
<name>A0A6A6RTX8_9PLEO</name>
<feature type="compositionally biased region" description="Basic and acidic residues" evidence="1">
    <location>
        <begin position="559"/>
        <end position="584"/>
    </location>
</feature>
<feature type="region of interest" description="Disordered" evidence="1">
    <location>
        <begin position="112"/>
        <end position="138"/>
    </location>
</feature>
<feature type="region of interest" description="Disordered" evidence="1">
    <location>
        <begin position="301"/>
        <end position="396"/>
    </location>
</feature>
<reference evidence="2" key="1">
    <citation type="journal article" date="2020" name="Stud. Mycol.">
        <title>101 Dothideomycetes genomes: a test case for predicting lifestyles and emergence of pathogens.</title>
        <authorList>
            <person name="Haridas S."/>
            <person name="Albert R."/>
            <person name="Binder M."/>
            <person name="Bloem J."/>
            <person name="Labutti K."/>
            <person name="Salamov A."/>
            <person name="Andreopoulos B."/>
            <person name="Baker S."/>
            <person name="Barry K."/>
            <person name="Bills G."/>
            <person name="Bluhm B."/>
            <person name="Cannon C."/>
            <person name="Castanera R."/>
            <person name="Culley D."/>
            <person name="Daum C."/>
            <person name="Ezra D."/>
            <person name="Gonzalez J."/>
            <person name="Henrissat B."/>
            <person name="Kuo A."/>
            <person name="Liang C."/>
            <person name="Lipzen A."/>
            <person name="Lutzoni F."/>
            <person name="Magnuson J."/>
            <person name="Mondo S."/>
            <person name="Nolan M."/>
            <person name="Ohm R."/>
            <person name="Pangilinan J."/>
            <person name="Park H.-J."/>
            <person name="Ramirez L."/>
            <person name="Alfaro M."/>
            <person name="Sun H."/>
            <person name="Tritt A."/>
            <person name="Yoshinaga Y."/>
            <person name="Zwiers L.-H."/>
            <person name="Turgeon B."/>
            <person name="Goodwin S."/>
            <person name="Spatafora J."/>
            <person name="Crous P."/>
            <person name="Grigoriev I."/>
        </authorList>
    </citation>
    <scope>NUCLEOTIDE SEQUENCE</scope>
    <source>
        <strain evidence="2">CBS 473.64</strain>
    </source>
</reference>